<dbReference type="Proteomes" id="UP001174909">
    <property type="component" value="Unassembled WGS sequence"/>
</dbReference>
<comment type="caution">
    <text evidence="1">The sequence shown here is derived from an EMBL/GenBank/DDBJ whole genome shotgun (WGS) entry which is preliminary data.</text>
</comment>
<dbReference type="EMBL" id="CASHTH010000800">
    <property type="protein sequence ID" value="CAI8007856.1"/>
    <property type="molecule type" value="Genomic_DNA"/>
</dbReference>
<evidence type="ECO:0000313" key="1">
    <source>
        <dbReference type="EMBL" id="CAI8007856.1"/>
    </source>
</evidence>
<proteinExistence type="predicted"/>
<dbReference type="InterPro" id="IPR027417">
    <property type="entry name" value="P-loop_NTPase"/>
</dbReference>
<dbReference type="AlphaFoldDB" id="A0AA35W8D7"/>
<sequence length="222" mass="24821">MGPALAGKMEADYVDRLILTNVARHVGATVEALHQREERPPTRGERFTRFLQRVLERSAVTGAGGDPYFGPGVAAFLTEEYEDLPEPTVTRGHELEDEKYIEGIQLAINDMATDENIVMVGRGCYYILKDAPNVLRVGIEAHVDDRIATIAERERLSLDEAASTVAARDQARLYFFNRFFDIEDPDAPEFFHFVINTSLIGQEYGIKMILDAADALRSGDLK</sequence>
<name>A0AA35W8D7_GEOBA</name>
<dbReference type="Pfam" id="PF13189">
    <property type="entry name" value="Cytidylate_kin2"/>
    <property type="match status" value="1"/>
</dbReference>
<keyword evidence="2" id="KW-1185">Reference proteome</keyword>
<evidence type="ECO:0008006" key="3">
    <source>
        <dbReference type="Google" id="ProtNLM"/>
    </source>
</evidence>
<dbReference type="Gene3D" id="3.40.50.300">
    <property type="entry name" value="P-loop containing nucleotide triphosphate hydrolases"/>
    <property type="match status" value="1"/>
</dbReference>
<protein>
    <recommendedName>
        <fullName evidence="3">Cytidylate kinase</fullName>
    </recommendedName>
</protein>
<organism evidence="1 2">
    <name type="scientific">Geodia barretti</name>
    <name type="common">Barrett's horny sponge</name>
    <dbReference type="NCBI Taxonomy" id="519541"/>
    <lineage>
        <taxon>Eukaryota</taxon>
        <taxon>Metazoa</taxon>
        <taxon>Porifera</taxon>
        <taxon>Demospongiae</taxon>
        <taxon>Heteroscleromorpha</taxon>
        <taxon>Tetractinellida</taxon>
        <taxon>Astrophorina</taxon>
        <taxon>Geodiidae</taxon>
        <taxon>Geodia</taxon>
    </lineage>
</organism>
<gene>
    <name evidence="1" type="ORF">GBAR_LOCUS5436</name>
</gene>
<evidence type="ECO:0000313" key="2">
    <source>
        <dbReference type="Proteomes" id="UP001174909"/>
    </source>
</evidence>
<reference evidence="1" key="1">
    <citation type="submission" date="2023-03" db="EMBL/GenBank/DDBJ databases">
        <authorList>
            <person name="Steffen K."/>
            <person name="Cardenas P."/>
        </authorList>
    </citation>
    <scope>NUCLEOTIDE SEQUENCE</scope>
</reference>
<accession>A0AA35W8D7</accession>